<dbReference type="SUPFAM" id="SSF56399">
    <property type="entry name" value="ADP-ribosylation"/>
    <property type="match status" value="1"/>
</dbReference>
<dbReference type="PROSITE" id="PS50157">
    <property type="entry name" value="ZINC_FINGER_C2H2_2"/>
    <property type="match status" value="1"/>
</dbReference>
<gene>
    <name evidence="5" type="ORF">Taro_033425</name>
</gene>
<dbReference type="InterPro" id="IPR013087">
    <property type="entry name" value="Znf_C2H2_type"/>
</dbReference>
<keyword evidence="1" id="KW-0863">Zinc-finger</keyword>
<keyword evidence="6" id="KW-1185">Reference proteome</keyword>
<dbReference type="PROSITE" id="PS00028">
    <property type="entry name" value="ZINC_FINGER_C2H2_1"/>
    <property type="match status" value="1"/>
</dbReference>
<dbReference type="Gene3D" id="3.90.228.10">
    <property type="match status" value="1"/>
</dbReference>
<keyword evidence="1" id="KW-0862">Zinc</keyword>
<sequence length="435" mass="46406">MAGTPAADLPLIPSGIGCHHHDLLLLLSLLNLGCLFFCLPPSSDQPPPPRRRKISPFAHPEPSHPAAAHPQRRGFDPAKPALGPSDNSGKSFSVSIRSYLRHLFSFSAPSPLQQESGQQWHPTAASLQVANPASTHRGPPQQQLRHYLLSPDKSITPCSSPAKSIGALDTCAAVGPVKRPSFASRADIYPCALCGEIFNKAHLLDLHQATRHAFSELSDGDSGKNIVTIIFRSGWKGGDDAARGGPVIHRVLKIHHSPRTLARFEEYRDAVRSRAAVGGADERCVVDGNERLRFYCATFLCGLAREGDPGTCDSPFCAACGVVRHGFSGKDADGISTHATAWTAHASLPEELEREFAFMHVRRAMLVCRVVAGRVAPGKTAPPVEADDGAYEYDSVVAAAAGGRDGGGPWTGEGELVVFNARAVLPCFVVVYSGV</sequence>
<evidence type="ECO:0000259" key="4">
    <source>
        <dbReference type="PROSITE" id="PS50157"/>
    </source>
</evidence>
<dbReference type="PANTHER" id="PTHR31681:SF104">
    <property type="entry name" value="OS03G0264600 PROTEIN"/>
    <property type="match status" value="1"/>
</dbReference>
<name>A0A843W045_COLES</name>
<proteinExistence type="predicted"/>
<comment type="caution">
    <text evidence="5">The sequence shown here is derived from an EMBL/GenBank/DDBJ whole genome shotgun (WGS) entry which is preliminary data.</text>
</comment>
<evidence type="ECO:0000256" key="3">
    <source>
        <dbReference type="SAM" id="SignalP"/>
    </source>
</evidence>
<evidence type="ECO:0000313" key="6">
    <source>
        <dbReference type="Proteomes" id="UP000652761"/>
    </source>
</evidence>
<keyword evidence="3" id="KW-0732">Signal</keyword>
<dbReference type="SMR" id="A0A843W045"/>
<dbReference type="PANTHER" id="PTHR31681">
    <property type="entry name" value="C2H2-LIKE ZINC FINGER PROTEIN"/>
    <property type="match status" value="1"/>
</dbReference>
<keyword evidence="1" id="KW-0479">Metal-binding</keyword>
<feature type="domain" description="C2H2-type" evidence="4">
    <location>
        <begin position="189"/>
        <end position="217"/>
    </location>
</feature>
<dbReference type="GO" id="GO:0008270">
    <property type="term" value="F:zinc ion binding"/>
    <property type="evidence" value="ECO:0007669"/>
    <property type="project" value="UniProtKB-KW"/>
</dbReference>
<evidence type="ECO:0000256" key="1">
    <source>
        <dbReference type="PROSITE-ProRule" id="PRU00042"/>
    </source>
</evidence>
<evidence type="ECO:0000256" key="2">
    <source>
        <dbReference type="SAM" id="MobiDB-lite"/>
    </source>
</evidence>
<feature type="signal peptide" evidence="3">
    <location>
        <begin position="1"/>
        <end position="44"/>
    </location>
</feature>
<evidence type="ECO:0000313" key="5">
    <source>
        <dbReference type="EMBL" id="MQM00687.1"/>
    </source>
</evidence>
<feature type="compositionally biased region" description="Low complexity" evidence="2">
    <location>
        <begin position="58"/>
        <end position="69"/>
    </location>
</feature>
<organism evidence="5 6">
    <name type="scientific">Colocasia esculenta</name>
    <name type="common">Wild taro</name>
    <name type="synonym">Arum esculentum</name>
    <dbReference type="NCBI Taxonomy" id="4460"/>
    <lineage>
        <taxon>Eukaryota</taxon>
        <taxon>Viridiplantae</taxon>
        <taxon>Streptophyta</taxon>
        <taxon>Embryophyta</taxon>
        <taxon>Tracheophyta</taxon>
        <taxon>Spermatophyta</taxon>
        <taxon>Magnoliopsida</taxon>
        <taxon>Liliopsida</taxon>
        <taxon>Araceae</taxon>
        <taxon>Aroideae</taxon>
        <taxon>Colocasieae</taxon>
        <taxon>Colocasia</taxon>
    </lineage>
</organism>
<dbReference type="EMBL" id="NMUH01002551">
    <property type="protein sequence ID" value="MQM00687.1"/>
    <property type="molecule type" value="Genomic_DNA"/>
</dbReference>
<feature type="region of interest" description="Disordered" evidence="2">
    <location>
        <begin position="43"/>
        <end position="89"/>
    </location>
</feature>
<reference evidence="5" key="1">
    <citation type="submission" date="2017-07" db="EMBL/GenBank/DDBJ databases">
        <title>Taro Niue Genome Assembly and Annotation.</title>
        <authorList>
            <person name="Atibalentja N."/>
            <person name="Keating K."/>
            <person name="Fields C.J."/>
        </authorList>
    </citation>
    <scope>NUCLEOTIDE SEQUENCE</scope>
    <source>
        <strain evidence="5">Niue_2</strain>
        <tissue evidence="5">Leaf</tissue>
    </source>
</reference>
<accession>A0A843W045</accession>
<dbReference type="OrthoDB" id="9514740at2759"/>
<dbReference type="AlphaFoldDB" id="A0A843W045"/>
<protein>
    <recommendedName>
        <fullName evidence="4">C2H2-type domain-containing protein</fullName>
    </recommendedName>
</protein>
<dbReference type="Proteomes" id="UP000652761">
    <property type="component" value="Unassembled WGS sequence"/>
</dbReference>
<feature type="chain" id="PRO_5032829427" description="C2H2-type domain-containing protein" evidence="3">
    <location>
        <begin position="45"/>
        <end position="435"/>
    </location>
</feature>